<dbReference type="KEGG" id="pbr:PB2503_04847"/>
<dbReference type="EMBL" id="CP002156">
    <property type="protein sequence ID" value="ADM09044.1"/>
    <property type="molecule type" value="Genomic_DNA"/>
</dbReference>
<feature type="transmembrane region" description="Helical" evidence="5">
    <location>
        <begin position="21"/>
        <end position="52"/>
    </location>
</feature>
<dbReference type="STRING" id="314260.PB2503_04847"/>
<evidence type="ECO:0000313" key="6">
    <source>
        <dbReference type="EMBL" id="ADM09044.1"/>
    </source>
</evidence>
<dbReference type="OrthoDB" id="9774900at2"/>
<keyword evidence="4 5" id="KW-0472">Membrane</keyword>
<dbReference type="PANTHER" id="PTHR30168:SF0">
    <property type="entry name" value="INNER MEMBRANE PROTEIN"/>
    <property type="match status" value="1"/>
</dbReference>
<evidence type="ECO:0000256" key="1">
    <source>
        <dbReference type="ARBA" id="ARBA00004167"/>
    </source>
</evidence>
<keyword evidence="2 5" id="KW-0812">Transmembrane</keyword>
<dbReference type="RefSeq" id="WP_013300018.1">
    <property type="nucleotide sequence ID" value="NC_014414.1"/>
</dbReference>
<evidence type="ECO:0008006" key="8">
    <source>
        <dbReference type="Google" id="ProtNLM"/>
    </source>
</evidence>
<name>E0TFC6_PARBH</name>
<dbReference type="HOGENOM" id="CLU_059329_0_0_5"/>
<evidence type="ECO:0000256" key="3">
    <source>
        <dbReference type="ARBA" id="ARBA00022989"/>
    </source>
</evidence>
<evidence type="ECO:0000313" key="7">
    <source>
        <dbReference type="Proteomes" id="UP000001302"/>
    </source>
</evidence>
<dbReference type="GO" id="GO:0016020">
    <property type="term" value="C:membrane"/>
    <property type="evidence" value="ECO:0007669"/>
    <property type="project" value="UniProtKB-SubCell"/>
</dbReference>
<sequence>MARWDNRRRSDNVERVGGRTIGVGLIVGILRLIFSRFGFAGILVAAAGYFALSALGHDPLKLVAGLSSGTETQGSAQPSPYDDRVAAVVGSTEDVWSAIFSEQGFGEYPEPKVTLYRQGVRTGCGYGTSAIGPFYCPQDQRIYLDTDFFDALKKRFGVAGDFPADYVIAHEVGHHVQNALGILDQTKEFQDLVSRWEANQLQVRIELQADCLAGLWASRERQAVEPGDIEEAQDAAEAIGDDRLQEQSGGVINPDSFTHGTSAQRMRWFMRGFQSGQFADCDTFRIEYDDL</sequence>
<evidence type="ECO:0000256" key="4">
    <source>
        <dbReference type="ARBA" id="ARBA00023136"/>
    </source>
</evidence>
<dbReference type="Proteomes" id="UP000001302">
    <property type="component" value="Chromosome"/>
</dbReference>
<dbReference type="eggNOG" id="COG2321">
    <property type="taxonomic scope" value="Bacteria"/>
</dbReference>
<protein>
    <recommendedName>
        <fullName evidence="8">Metalloprotease</fullName>
    </recommendedName>
</protein>
<organism evidence="6 7">
    <name type="scientific">Parvularcula bermudensis (strain ATCC BAA-594 / HTCC2503 / KCTC 12087)</name>
    <dbReference type="NCBI Taxonomy" id="314260"/>
    <lineage>
        <taxon>Bacteria</taxon>
        <taxon>Pseudomonadati</taxon>
        <taxon>Pseudomonadota</taxon>
        <taxon>Alphaproteobacteria</taxon>
        <taxon>Parvularculales</taxon>
        <taxon>Parvularculaceae</taxon>
        <taxon>Parvularcula</taxon>
    </lineage>
</organism>
<reference evidence="6 7" key="2">
    <citation type="journal article" date="2011" name="J. Bacteriol.">
        <title>Complete genome sequence of strain HTCC2503T of Parvularcula bermudensis, the type species of the order "Parvularculales" in the class Alphaproteobacteria.</title>
        <authorList>
            <person name="Oh H.M."/>
            <person name="Kang I."/>
            <person name="Vergin K.L."/>
            <person name="Kang D."/>
            <person name="Rhee K.H."/>
            <person name="Giovannoni S.J."/>
            <person name="Cho J.C."/>
        </authorList>
    </citation>
    <scope>NUCLEOTIDE SEQUENCE [LARGE SCALE GENOMIC DNA]</scope>
    <source>
        <strain evidence="7">ATCC BAA-594 / HTCC2503 / KCTC 12087</strain>
    </source>
</reference>
<gene>
    <name evidence="6" type="ordered locus">PB2503_04847</name>
</gene>
<dbReference type="Pfam" id="PF04228">
    <property type="entry name" value="Zn_peptidase"/>
    <property type="match status" value="1"/>
</dbReference>
<proteinExistence type="predicted"/>
<keyword evidence="3 5" id="KW-1133">Transmembrane helix</keyword>
<dbReference type="PANTHER" id="PTHR30168">
    <property type="entry name" value="PUTATIVE MEMBRANE PROTEIN YPFJ"/>
    <property type="match status" value="1"/>
</dbReference>
<dbReference type="InterPro" id="IPR007343">
    <property type="entry name" value="Uncharacterised_pept_Zn_put"/>
</dbReference>
<accession>E0TFC6</accession>
<reference evidence="7" key="1">
    <citation type="submission" date="2010-08" db="EMBL/GenBank/DDBJ databases">
        <title>Genome sequence of Parvularcula bermudensis HTCC2503.</title>
        <authorList>
            <person name="Kang D.-M."/>
            <person name="Oh H.-M."/>
            <person name="Cho J.-C."/>
        </authorList>
    </citation>
    <scope>NUCLEOTIDE SEQUENCE [LARGE SCALE GENOMIC DNA]</scope>
    <source>
        <strain evidence="7">ATCC BAA-594 / HTCC2503 / KCTC 12087</strain>
    </source>
</reference>
<dbReference type="AlphaFoldDB" id="E0TFC6"/>
<keyword evidence="7" id="KW-1185">Reference proteome</keyword>
<evidence type="ECO:0000256" key="5">
    <source>
        <dbReference type="SAM" id="Phobius"/>
    </source>
</evidence>
<comment type="subcellular location">
    <subcellularLocation>
        <location evidence="1">Membrane</location>
        <topology evidence="1">Single-pass membrane protein</topology>
    </subcellularLocation>
</comment>
<evidence type="ECO:0000256" key="2">
    <source>
        <dbReference type="ARBA" id="ARBA00022692"/>
    </source>
</evidence>